<dbReference type="InterPro" id="IPR017937">
    <property type="entry name" value="Thioredoxin_CS"/>
</dbReference>
<dbReference type="PROSITE" id="PS00194">
    <property type="entry name" value="THIOREDOXIN_1"/>
    <property type="match status" value="1"/>
</dbReference>
<sequence length="158" mass="17502">MNKTAKRSWQRVRQLSLALSLVTLVACGDSTDFVTDSGGAQQWDQLRGQYVVVNYFAEWCAPCLKELPELNEFHELHQQEVTLLGVSFDPMNNEQLAELKSKHGIEFPLIQPTPAPNLPFPRPEMLPATYIVTPEGDVKGPLLGEQTLGSLRAAAGIE</sequence>
<dbReference type="Gene3D" id="3.40.30.10">
    <property type="entry name" value="Glutaredoxin"/>
    <property type="match status" value="1"/>
</dbReference>
<keyword evidence="5" id="KW-1185">Reference proteome</keyword>
<feature type="signal peptide" evidence="2">
    <location>
        <begin position="1"/>
        <end position="28"/>
    </location>
</feature>
<dbReference type="PROSITE" id="PS51352">
    <property type="entry name" value="THIOREDOXIN_2"/>
    <property type="match status" value="1"/>
</dbReference>
<dbReference type="PROSITE" id="PS51257">
    <property type="entry name" value="PROKAR_LIPOPROTEIN"/>
    <property type="match status" value="1"/>
</dbReference>
<keyword evidence="2" id="KW-0732">Signal</keyword>
<dbReference type="InterPro" id="IPR013766">
    <property type="entry name" value="Thioredoxin_domain"/>
</dbReference>
<dbReference type="PANTHER" id="PTHR42852:SF13">
    <property type="entry name" value="PROTEIN DIPZ"/>
    <property type="match status" value="1"/>
</dbReference>
<feature type="chain" id="PRO_5012215772" evidence="2">
    <location>
        <begin position="29"/>
        <end position="158"/>
    </location>
</feature>
<dbReference type="CDD" id="cd02966">
    <property type="entry name" value="TlpA_like_family"/>
    <property type="match status" value="1"/>
</dbReference>
<dbReference type="InterPro" id="IPR036249">
    <property type="entry name" value="Thioredoxin-like_sf"/>
</dbReference>
<dbReference type="SUPFAM" id="SSF52833">
    <property type="entry name" value="Thioredoxin-like"/>
    <property type="match status" value="1"/>
</dbReference>
<accession>A0A1Y6ETH5</accession>
<dbReference type="Proteomes" id="UP000194450">
    <property type="component" value="Unassembled WGS sequence"/>
</dbReference>
<dbReference type="Pfam" id="PF00578">
    <property type="entry name" value="AhpC-TSA"/>
    <property type="match status" value="1"/>
</dbReference>
<dbReference type="OrthoDB" id="9799347at2"/>
<keyword evidence="1" id="KW-0676">Redox-active center</keyword>
<dbReference type="GO" id="GO:0016209">
    <property type="term" value="F:antioxidant activity"/>
    <property type="evidence" value="ECO:0007669"/>
    <property type="project" value="InterPro"/>
</dbReference>
<evidence type="ECO:0000256" key="1">
    <source>
        <dbReference type="ARBA" id="ARBA00023284"/>
    </source>
</evidence>
<organism evidence="4 5">
    <name type="scientific">Pseudidiomarina planktonica</name>
    <dbReference type="NCBI Taxonomy" id="1323738"/>
    <lineage>
        <taxon>Bacteria</taxon>
        <taxon>Pseudomonadati</taxon>
        <taxon>Pseudomonadota</taxon>
        <taxon>Gammaproteobacteria</taxon>
        <taxon>Alteromonadales</taxon>
        <taxon>Idiomarinaceae</taxon>
        <taxon>Pseudidiomarina</taxon>
    </lineage>
</organism>
<dbReference type="AlphaFoldDB" id="A0A1Y6ETH5"/>
<dbReference type="PANTHER" id="PTHR42852">
    <property type="entry name" value="THIOL:DISULFIDE INTERCHANGE PROTEIN DSBE"/>
    <property type="match status" value="1"/>
</dbReference>
<dbReference type="GO" id="GO:0016853">
    <property type="term" value="F:isomerase activity"/>
    <property type="evidence" value="ECO:0007669"/>
    <property type="project" value="UniProtKB-KW"/>
</dbReference>
<evidence type="ECO:0000313" key="5">
    <source>
        <dbReference type="Proteomes" id="UP000194450"/>
    </source>
</evidence>
<dbReference type="EMBL" id="FXWH01000001">
    <property type="protein sequence ID" value="SMQ66048.1"/>
    <property type="molecule type" value="Genomic_DNA"/>
</dbReference>
<gene>
    <name evidence="4" type="ORF">SAMN06297229_1426</name>
</gene>
<dbReference type="InterPro" id="IPR000866">
    <property type="entry name" value="AhpC/TSA"/>
</dbReference>
<reference evidence="5" key="1">
    <citation type="submission" date="2017-04" db="EMBL/GenBank/DDBJ databases">
        <authorList>
            <person name="Varghese N."/>
            <person name="Submissions S."/>
        </authorList>
    </citation>
    <scope>NUCLEOTIDE SEQUENCE [LARGE SCALE GENOMIC DNA]</scope>
</reference>
<dbReference type="GO" id="GO:0015036">
    <property type="term" value="F:disulfide oxidoreductase activity"/>
    <property type="evidence" value="ECO:0007669"/>
    <property type="project" value="UniProtKB-ARBA"/>
</dbReference>
<evidence type="ECO:0000256" key="2">
    <source>
        <dbReference type="SAM" id="SignalP"/>
    </source>
</evidence>
<dbReference type="InterPro" id="IPR050553">
    <property type="entry name" value="Thioredoxin_ResA/DsbE_sf"/>
</dbReference>
<keyword evidence="4" id="KW-0413">Isomerase</keyword>
<proteinExistence type="predicted"/>
<dbReference type="RefSeq" id="WP_086434494.1">
    <property type="nucleotide sequence ID" value="NZ_FXWH01000001.1"/>
</dbReference>
<name>A0A1Y6ETH5_9GAMM</name>
<evidence type="ECO:0000313" key="4">
    <source>
        <dbReference type="EMBL" id="SMQ66048.1"/>
    </source>
</evidence>
<evidence type="ECO:0000259" key="3">
    <source>
        <dbReference type="PROSITE" id="PS51352"/>
    </source>
</evidence>
<protein>
    <submittedName>
        <fullName evidence="4">Thiol-disulfide isomerase or thioredoxin</fullName>
    </submittedName>
</protein>
<feature type="domain" description="Thioredoxin" evidence="3">
    <location>
        <begin position="10"/>
        <end position="158"/>
    </location>
</feature>